<proteinExistence type="predicted"/>
<protein>
    <submittedName>
        <fullName evidence="1">Uncharacterized protein</fullName>
    </submittedName>
</protein>
<organism evidence="1 2">
    <name type="scientific">Chryseolinea soli</name>
    <dbReference type="NCBI Taxonomy" id="2321403"/>
    <lineage>
        <taxon>Bacteria</taxon>
        <taxon>Pseudomonadati</taxon>
        <taxon>Bacteroidota</taxon>
        <taxon>Cytophagia</taxon>
        <taxon>Cytophagales</taxon>
        <taxon>Fulvivirgaceae</taxon>
        <taxon>Chryseolinea</taxon>
    </lineage>
</organism>
<evidence type="ECO:0000313" key="1">
    <source>
        <dbReference type="EMBL" id="AYB30329.1"/>
    </source>
</evidence>
<dbReference type="Proteomes" id="UP000266183">
    <property type="component" value="Chromosome"/>
</dbReference>
<dbReference type="EMBL" id="CP032382">
    <property type="protein sequence ID" value="AYB30329.1"/>
    <property type="molecule type" value="Genomic_DNA"/>
</dbReference>
<name>A0A385SGH6_9BACT</name>
<reference evidence="2" key="1">
    <citation type="submission" date="2018-09" db="EMBL/GenBank/DDBJ databases">
        <title>Chryseolinea sp. KIS68-18 isolated from soil.</title>
        <authorList>
            <person name="Weon H.-Y."/>
            <person name="Kwon S.-W."/>
            <person name="Lee S.A."/>
        </authorList>
    </citation>
    <scope>NUCLEOTIDE SEQUENCE [LARGE SCALE GENOMIC DNA]</scope>
    <source>
        <strain evidence="2">KIS68-18</strain>
    </source>
</reference>
<sequence>MAFFLCILSAHAQKTDPCIAGVFITQDDFINDHLSYKINTAAKDYKLGFTFPADFTLTLKIVTPDSTFKFAPGSIYGFSECGRVYRFYPGGKELNAQEDFYKIEEAGGLILYSSVFVSGDEIFYSTSLTSSIRRLTLRNLKEDFWNYPNFIAKIEKMKRRLADRDENGFLIMDLYEESVSAINK</sequence>
<dbReference type="AlphaFoldDB" id="A0A385SGH6"/>
<evidence type="ECO:0000313" key="2">
    <source>
        <dbReference type="Proteomes" id="UP000266183"/>
    </source>
</evidence>
<accession>A0A385SGH6</accession>
<dbReference type="KEGG" id="chk:D4L85_06880"/>
<keyword evidence="2" id="KW-1185">Reference proteome</keyword>
<gene>
    <name evidence="1" type="ORF">D4L85_06880</name>
</gene>